<keyword evidence="4" id="KW-1185">Reference proteome</keyword>
<dbReference type="GO" id="GO:0050664">
    <property type="term" value="F:oxidoreductase activity, acting on NAD(P)H, oxygen as acceptor"/>
    <property type="evidence" value="ECO:0007669"/>
    <property type="project" value="TreeGrafter"/>
</dbReference>
<dbReference type="Pfam" id="PF00106">
    <property type="entry name" value="adh_short"/>
    <property type="match status" value="1"/>
</dbReference>
<comment type="caution">
    <text evidence="3">The sequence shown here is derived from an EMBL/GenBank/DDBJ whole genome shotgun (WGS) entry which is preliminary data.</text>
</comment>
<dbReference type="PANTHER" id="PTHR43008">
    <property type="entry name" value="BENZIL REDUCTASE"/>
    <property type="match status" value="1"/>
</dbReference>
<organism evidence="3 4">
    <name type="scientific">Trebonia kvetii</name>
    <dbReference type="NCBI Taxonomy" id="2480626"/>
    <lineage>
        <taxon>Bacteria</taxon>
        <taxon>Bacillati</taxon>
        <taxon>Actinomycetota</taxon>
        <taxon>Actinomycetes</taxon>
        <taxon>Streptosporangiales</taxon>
        <taxon>Treboniaceae</taxon>
        <taxon>Trebonia</taxon>
    </lineage>
</organism>
<dbReference type="OrthoDB" id="9803333at2"/>
<dbReference type="PRINTS" id="PR00081">
    <property type="entry name" value="GDHRDH"/>
</dbReference>
<dbReference type="Gene3D" id="3.40.50.720">
    <property type="entry name" value="NAD(P)-binding Rossmann-like Domain"/>
    <property type="match status" value="1"/>
</dbReference>
<evidence type="ECO:0000256" key="1">
    <source>
        <dbReference type="ARBA" id="ARBA00006484"/>
    </source>
</evidence>
<proteinExistence type="inferred from homology"/>
<gene>
    <name evidence="3" type="ORF">EAS64_23570</name>
</gene>
<evidence type="ECO:0000256" key="2">
    <source>
        <dbReference type="ARBA" id="ARBA00023002"/>
    </source>
</evidence>
<dbReference type="InterPro" id="IPR002347">
    <property type="entry name" value="SDR_fam"/>
</dbReference>
<evidence type="ECO:0000313" key="4">
    <source>
        <dbReference type="Proteomes" id="UP000460272"/>
    </source>
</evidence>
<evidence type="ECO:0000313" key="3">
    <source>
        <dbReference type="EMBL" id="TVZ03383.1"/>
    </source>
</evidence>
<accession>A0A6P2C1P4</accession>
<dbReference type="AlphaFoldDB" id="A0A6P2C1P4"/>
<protein>
    <submittedName>
        <fullName evidence="3">3-(Cis-5,6-dihydroxycyclohexa-1, 3-dien-1-yl)propanoate dehydrogenase</fullName>
        <ecNumber evidence="3">1.3.1.87</ecNumber>
    </submittedName>
</protein>
<dbReference type="EMBL" id="RPFW01000004">
    <property type="protein sequence ID" value="TVZ03383.1"/>
    <property type="molecule type" value="Genomic_DNA"/>
</dbReference>
<name>A0A6P2C1P4_9ACTN</name>
<sequence>MMGWLDGKRALVVGAGSGIGRAVVTEFSREGARVAALEVSRDKADQLAAEAPDCLVSRGDATSMADSRAAVAAVTGAFGGLDVLVNCVGIFDFYRGLSDIDDDQLDAAFDEIFAVNVKSHLVSVRAALPELRKSGGSVVLTVSTSGFYPGRGGILYVASKFAVRGCVISLAHELAPDVRVNGVAPGGTLGTELTGPRSLGMSDQVLGSAPGREQELRDRTPLRVALTGADHAGSYMFLASDRARGITGTIVHSDGGIGVK</sequence>
<dbReference type="EC" id="1.3.1.87" evidence="3"/>
<reference evidence="3 4" key="1">
    <citation type="submission" date="2018-11" db="EMBL/GenBank/DDBJ databases">
        <title>Trebonia kvetii gen.nov., sp.nov., a novel acidophilic actinobacterium, and proposal of the new actinobacterial family Treboniaceae fam. nov.</title>
        <authorList>
            <person name="Rapoport D."/>
            <person name="Sagova-Mareckova M."/>
            <person name="Sedlacek I."/>
            <person name="Provaznik J."/>
            <person name="Kralova S."/>
            <person name="Pavlinic D."/>
            <person name="Benes V."/>
            <person name="Kopecky J."/>
        </authorList>
    </citation>
    <scope>NUCLEOTIDE SEQUENCE [LARGE SCALE GENOMIC DNA]</scope>
    <source>
        <strain evidence="3 4">15Tr583</strain>
    </source>
</reference>
<comment type="similarity">
    <text evidence="1">Belongs to the short-chain dehydrogenases/reductases (SDR) family.</text>
</comment>
<dbReference type="InterPro" id="IPR036291">
    <property type="entry name" value="NAD(P)-bd_dom_sf"/>
</dbReference>
<dbReference type="Proteomes" id="UP000460272">
    <property type="component" value="Unassembled WGS sequence"/>
</dbReference>
<keyword evidence="2 3" id="KW-0560">Oxidoreductase</keyword>
<dbReference type="SUPFAM" id="SSF51735">
    <property type="entry name" value="NAD(P)-binding Rossmann-fold domains"/>
    <property type="match status" value="1"/>
</dbReference>
<dbReference type="GO" id="GO:0018498">
    <property type="term" value="F:2,3-dihydroxy-2,3-dihydro-phenylpropionate dehydrogenase activity"/>
    <property type="evidence" value="ECO:0007669"/>
    <property type="project" value="UniProtKB-EC"/>
</dbReference>
<dbReference type="PANTHER" id="PTHR43008:SF4">
    <property type="entry name" value="CHAIN DEHYDROGENASE, PUTATIVE (AFU_ORTHOLOGUE AFUA_4G08710)-RELATED"/>
    <property type="match status" value="1"/>
</dbReference>
<dbReference type="NCBIfam" id="NF004849">
    <property type="entry name" value="PRK06200.1"/>
    <property type="match status" value="1"/>
</dbReference>